<sequence length="99" mass="11746">MIESSLLPMLSTLLLPGRVRGHQTHPRNKFSQDEISYMESSQKRKETQERVPSGRELRCEVFPELRFFLLYGRLRLLRIFKSKLFCLCLNERISVFLLS</sequence>
<dbReference type="EMBL" id="MPDP01000019">
    <property type="protein sequence ID" value="KAK1494676.1"/>
    <property type="molecule type" value="Genomic_DNA"/>
</dbReference>
<evidence type="ECO:0000313" key="2">
    <source>
        <dbReference type="EMBL" id="KAK1494676.1"/>
    </source>
</evidence>
<comment type="caution">
    <text evidence="2">The sequence shown here is derived from an EMBL/GenBank/DDBJ whole genome shotgun (WGS) entry which is preliminary data.</text>
</comment>
<dbReference type="AlphaFoldDB" id="A0AAJ0DNA2"/>
<evidence type="ECO:0000313" key="3">
    <source>
        <dbReference type="Proteomes" id="UP001239213"/>
    </source>
</evidence>
<organism evidence="2 3">
    <name type="scientific">Colletotrichum cuscutae</name>
    <dbReference type="NCBI Taxonomy" id="1209917"/>
    <lineage>
        <taxon>Eukaryota</taxon>
        <taxon>Fungi</taxon>
        <taxon>Dikarya</taxon>
        <taxon>Ascomycota</taxon>
        <taxon>Pezizomycotina</taxon>
        <taxon>Sordariomycetes</taxon>
        <taxon>Hypocreomycetidae</taxon>
        <taxon>Glomerellales</taxon>
        <taxon>Glomerellaceae</taxon>
        <taxon>Colletotrichum</taxon>
        <taxon>Colletotrichum acutatum species complex</taxon>
    </lineage>
</organism>
<proteinExistence type="predicted"/>
<feature type="region of interest" description="Disordered" evidence="1">
    <location>
        <begin position="19"/>
        <end position="51"/>
    </location>
</feature>
<name>A0AAJ0DNA2_9PEZI</name>
<dbReference type="Proteomes" id="UP001239213">
    <property type="component" value="Unassembled WGS sequence"/>
</dbReference>
<protein>
    <submittedName>
        <fullName evidence="2">Uncharacterized protein</fullName>
    </submittedName>
</protein>
<gene>
    <name evidence="2" type="ORF">CCUS01_13588</name>
</gene>
<feature type="compositionally biased region" description="Basic residues" evidence="1">
    <location>
        <begin position="19"/>
        <end position="28"/>
    </location>
</feature>
<accession>A0AAJ0DNA2</accession>
<reference evidence="2" key="1">
    <citation type="submission" date="2016-11" db="EMBL/GenBank/DDBJ databases">
        <title>The genome sequence of Colletotrichum cuscutae.</title>
        <authorList>
            <person name="Baroncelli R."/>
        </authorList>
    </citation>
    <scope>NUCLEOTIDE SEQUENCE</scope>
    <source>
        <strain evidence="2">IMI 304802</strain>
    </source>
</reference>
<feature type="compositionally biased region" description="Basic and acidic residues" evidence="1">
    <location>
        <begin position="41"/>
        <end position="51"/>
    </location>
</feature>
<evidence type="ECO:0000256" key="1">
    <source>
        <dbReference type="SAM" id="MobiDB-lite"/>
    </source>
</evidence>
<keyword evidence="3" id="KW-1185">Reference proteome</keyword>